<dbReference type="InParanoid" id="T0PW97"/>
<dbReference type="OrthoDB" id="26525at2759"/>
<evidence type="ECO:0000259" key="1">
    <source>
        <dbReference type="PROSITE" id="PS50222"/>
    </source>
</evidence>
<dbReference type="PROSITE" id="PS50222">
    <property type="entry name" value="EF_HAND_2"/>
    <property type="match status" value="1"/>
</dbReference>
<dbReference type="Proteomes" id="UP000030762">
    <property type="component" value="Unassembled WGS sequence"/>
</dbReference>
<dbReference type="EMBL" id="JH767229">
    <property type="protein sequence ID" value="EQC26476.1"/>
    <property type="molecule type" value="Genomic_DNA"/>
</dbReference>
<dbReference type="Pfam" id="PF13833">
    <property type="entry name" value="EF-hand_8"/>
    <property type="match status" value="1"/>
</dbReference>
<organism evidence="2 3">
    <name type="scientific">Saprolegnia diclina (strain VS20)</name>
    <dbReference type="NCBI Taxonomy" id="1156394"/>
    <lineage>
        <taxon>Eukaryota</taxon>
        <taxon>Sar</taxon>
        <taxon>Stramenopiles</taxon>
        <taxon>Oomycota</taxon>
        <taxon>Saprolegniomycetes</taxon>
        <taxon>Saprolegniales</taxon>
        <taxon>Saprolegniaceae</taxon>
        <taxon>Saprolegnia</taxon>
    </lineage>
</organism>
<evidence type="ECO:0000313" key="2">
    <source>
        <dbReference type="EMBL" id="EQC26476.1"/>
    </source>
</evidence>
<keyword evidence="3" id="KW-1185">Reference proteome</keyword>
<protein>
    <recommendedName>
        <fullName evidence="1">EF-hand domain-containing protein</fullName>
    </recommendedName>
</protein>
<dbReference type="RefSeq" id="XP_008620055.1">
    <property type="nucleotide sequence ID" value="XM_008621833.1"/>
</dbReference>
<dbReference type="VEuPathDB" id="FungiDB:SDRG_15654"/>
<dbReference type="eggNOG" id="KOG0027">
    <property type="taxonomic scope" value="Eukaryota"/>
</dbReference>
<name>T0PW97_SAPDV</name>
<dbReference type="OMA" id="LSIIRWA"/>
<dbReference type="GO" id="GO:0005509">
    <property type="term" value="F:calcium ion binding"/>
    <property type="evidence" value="ECO:0007669"/>
    <property type="project" value="InterPro"/>
</dbReference>
<feature type="domain" description="EF-hand" evidence="1">
    <location>
        <begin position="248"/>
        <end position="276"/>
    </location>
</feature>
<reference evidence="2 3" key="1">
    <citation type="submission" date="2012-04" db="EMBL/GenBank/DDBJ databases">
        <title>The Genome Sequence of Saprolegnia declina VS20.</title>
        <authorList>
            <consortium name="The Broad Institute Genome Sequencing Platform"/>
            <person name="Russ C."/>
            <person name="Nusbaum C."/>
            <person name="Tyler B."/>
            <person name="van West P."/>
            <person name="Dieguez-Uribeondo J."/>
            <person name="de Bruijn I."/>
            <person name="Tripathy S."/>
            <person name="Jiang R."/>
            <person name="Young S.K."/>
            <person name="Zeng Q."/>
            <person name="Gargeya S."/>
            <person name="Fitzgerald M."/>
            <person name="Haas B."/>
            <person name="Abouelleil A."/>
            <person name="Alvarado L."/>
            <person name="Arachchi H.M."/>
            <person name="Berlin A."/>
            <person name="Chapman S.B."/>
            <person name="Goldberg J."/>
            <person name="Griggs A."/>
            <person name="Gujja S."/>
            <person name="Hansen M."/>
            <person name="Howarth C."/>
            <person name="Imamovic A."/>
            <person name="Larimer J."/>
            <person name="McCowen C."/>
            <person name="Montmayeur A."/>
            <person name="Murphy C."/>
            <person name="Neiman D."/>
            <person name="Pearson M."/>
            <person name="Priest M."/>
            <person name="Roberts A."/>
            <person name="Saif S."/>
            <person name="Shea T."/>
            <person name="Sisk P."/>
            <person name="Sykes S."/>
            <person name="Wortman J."/>
            <person name="Nusbaum C."/>
            <person name="Birren B."/>
        </authorList>
    </citation>
    <scope>NUCLEOTIDE SEQUENCE [LARGE SCALE GENOMIC DNA]</scope>
    <source>
        <strain evidence="2 3">VS20</strain>
    </source>
</reference>
<gene>
    <name evidence="2" type="ORF">SDRG_15654</name>
</gene>
<dbReference type="InterPro" id="IPR011992">
    <property type="entry name" value="EF-hand-dom_pair"/>
</dbReference>
<dbReference type="SUPFAM" id="SSF47473">
    <property type="entry name" value="EF-hand"/>
    <property type="match status" value="1"/>
</dbReference>
<dbReference type="STRING" id="1156394.T0PW97"/>
<dbReference type="InterPro" id="IPR002048">
    <property type="entry name" value="EF_hand_dom"/>
</dbReference>
<proteinExistence type="predicted"/>
<accession>T0PW97</accession>
<dbReference type="GeneID" id="19956381"/>
<evidence type="ECO:0000313" key="3">
    <source>
        <dbReference type="Proteomes" id="UP000030762"/>
    </source>
</evidence>
<sequence length="281" mass="32065">MGCLQSKVETAPTTPVRETYEDVELTASQKRHSIVKPVESWIMNQSEYVAKSNIDKRIIEILQGRKKTMVDNNTFNKCTNFERVALQFGNVEIAFMSIREMYERHCDAKAMTLDNFCSALTSFGVTTDENAVKDIFNESDIIRDNALNFNEFAVSLAICYLLDIIPNLFHARGGGDEDDAPGADYKEIERDDALKISKAFETVVNAYLMFDQDASGIIKWGEMKEILNKPESSKLKSNAAHAKFFNVERWKELDWNKDGSINFQEFFLAFQKWVGIDEDEG</sequence>
<dbReference type="Gene3D" id="1.10.238.10">
    <property type="entry name" value="EF-hand"/>
    <property type="match status" value="2"/>
</dbReference>
<dbReference type="AlphaFoldDB" id="T0PW97"/>